<feature type="transmembrane region" description="Helical" evidence="1">
    <location>
        <begin position="20"/>
        <end position="44"/>
    </location>
</feature>
<evidence type="ECO:0000256" key="1">
    <source>
        <dbReference type="SAM" id="Phobius"/>
    </source>
</evidence>
<dbReference type="AlphaFoldDB" id="A0A7C8JGY2"/>
<keyword evidence="1" id="KW-1133">Transmembrane helix</keyword>
<feature type="domain" description="DUF7704" evidence="2">
    <location>
        <begin position="15"/>
        <end position="133"/>
    </location>
</feature>
<dbReference type="InterPro" id="IPR032801">
    <property type="entry name" value="PXL2A/B/C"/>
</dbReference>
<comment type="caution">
    <text evidence="3">The sequence shown here is derived from an EMBL/GenBank/DDBJ whole genome shotgun (WGS) entry which is preliminary data.</text>
</comment>
<proteinExistence type="predicted"/>
<evidence type="ECO:0000313" key="4">
    <source>
        <dbReference type="Proteomes" id="UP000475325"/>
    </source>
</evidence>
<gene>
    <name evidence="3" type="ORF">TWF102_000180</name>
</gene>
<protein>
    <recommendedName>
        <fullName evidence="2">DUF7704 domain-containing protein</fullName>
    </recommendedName>
</protein>
<dbReference type="EMBL" id="WIQW01000001">
    <property type="protein sequence ID" value="KAF3113525.1"/>
    <property type="molecule type" value="Genomic_DNA"/>
</dbReference>
<name>A0A7C8JGY2_ORBOL</name>
<dbReference type="Proteomes" id="UP000475325">
    <property type="component" value="Unassembled WGS sequence"/>
</dbReference>
<reference evidence="3 4" key="1">
    <citation type="submission" date="2019-06" db="EMBL/GenBank/DDBJ databases">
        <authorList>
            <person name="Palmer J.M."/>
        </authorList>
    </citation>
    <scope>NUCLEOTIDE SEQUENCE [LARGE SCALE GENOMIC DNA]</scope>
    <source>
        <strain evidence="3 4">TWF102</strain>
    </source>
</reference>
<dbReference type="Pfam" id="PF24803">
    <property type="entry name" value="DUF7704"/>
    <property type="match status" value="1"/>
</dbReference>
<dbReference type="Pfam" id="PF13911">
    <property type="entry name" value="AhpC-TSA_2"/>
    <property type="match status" value="1"/>
</dbReference>
<evidence type="ECO:0000259" key="2">
    <source>
        <dbReference type="Pfam" id="PF24803"/>
    </source>
</evidence>
<organism evidence="3 4">
    <name type="scientific">Orbilia oligospora</name>
    <name type="common">Nematode-trapping fungus</name>
    <name type="synonym">Arthrobotrys oligospora</name>
    <dbReference type="NCBI Taxonomy" id="2813651"/>
    <lineage>
        <taxon>Eukaryota</taxon>
        <taxon>Fungi</taxon>
        <taxon>Dikarya</taxon>
        <taxon>Ascomycota</taxon>
        <taxon>Pezizomycotina</taxon>
        <taxon>Orbiliomycetes</taxon>
        <taxon>Orbiliales</taxon>
        <taxon>Orbiliaceae</taxon>
        <taxon>Orbilia</taxon>
    </lineage>
</organism>
<keyword evidence="1" id="KW-0472">Membrane</keyword>
<sequence length="368" mass="40641">MVLSLNSGASVSTKASIPFIYRLILTIIEPSVAVVGAVIAFCTADGYLSAMTRNSTSFTPTTTFLYTELGGAWLYFAFNEAVVLRLFDDLRFWQILCVGMLLSDGAYCHSVAQAVGGWGAWSRVGDWTAENWMVFWSTAPMVLPMTSVLIMAEPYIPTSPHPTPDEKTISTICNIPVLSSDGESCRFGDLIAARDGVDNVVVIFISYLVRHFFCTCDQDYIRSLAGCLTPTVLSTLPVGPSRLVIVGCGDPSRIIPYAAETSCDFPIFTDPTRRIYENLEMNKSLGSSTRPAYMEHTLLSLIIRSMGQMVRSGYGAFKGGDFWQNGGEWIFRKGRCVWAHRMETTSDHVTAKKLTNVLSGDENWRNKT</sequence>
<accession>A0A7C8JGY2</accession>
<dbReference type="InterPro" id="IPR056121">
    <property type="entry name" value="DUF7704"/>
</dbReference>
<dbReference type="PANTHER" id="PTHR37019">
    <property type="entry name" value="CHROMOSOME 1, WHOLE GENOME SHOTGUN SEQUENCE"/>
    <property type="match status" value="1"/>
</dbReference>
<keyword evidence="1" id="KW-0812">Transmembrane</keyword>
<evidence type="ECO:0000313" key="3">
    <source>
        <dbReference type="EMBL" id="KAF3113525.1"/>
    </source>
</evidence>
<dbReference type="PANTHER" id="PTHR37019:SF1">
    <property type="entry name" value="EXPERA DOMAIN-CONTAINING PROTEIN"/>
    <property type="match status" value="1"/>
</dbReference>